<dbReference type="Pfam" id="PF08479">
    <property type="entry name" value="POTRA_2"/>
    <property type="match status" value="1"/>
</dbReference>
<dbReference type="OrthoDB" id="290122at2"/>
<evidence type="ECO:0000259" key="11">
    <source>
        <dbReference type="PROSITE" id="PS51779"/>
    </source>
</evidence>
<dbReference type="InterPro" id="IPR051544">
    <property type="entry name" value="TPS_OM_transporter"/>
</dbReference>
<evidence type="ECO:0000313" key="13">
    <source>
        <dbReference type="EMBL" id="AWH89377.1"/>
    </source>
</evidence>
<organism evidence="13 14">
    <name type="scientific">Limnobaculum parvum</name>
    <dbReference type="NCBI Taxonomy" id="2172103"/>
    <lineage>
        <taxon>Bacteria</taxon>
        <taxon>Pseudomonadati</taxon>
        <taxon>Pseudomonadota</taxon>
        <taxon>Gammaproteobacteria</taxon>
        <taxon>Enterobacterales</taxon>
        <taxon>Budviciaceae</taxon>
        <taxon>Limnobaculum</taxon>
    </lineage>
</organism>
<dbReference type="Pfam" id="PF17287">
    <property type="entry name" value="POTRA_3"/>
    <property type="match status" value="1"/>
</dbReference>
<evidence type="ECO:0000256" key="4">
    <source>
        <dbReference type="ARBA" id="ARBA00022452"/>
    </source>
</evidence>
<feature type="signal peptide" evidence="10">
    <location>
        <begin position="1"/>
        <end position="34"/>
    </location>
</feature>
<dbReference type="FunFam" id="3.10.20.310:FF:000018">
    <property type="entry name" value="ShlB/FhaC/HecB family hemolysin secretion/activation protein"/>
    <property type="match status" value="1"/>
</dbReference>
<evidence type="ECO:0000313" key="14">
    <source>
        <dbReference type="Proteomes" id="UP000244908"/>
    </source>
</evidence>
<keyword evidence="4" id="KW-1134">Transmembrane beta strand</keyword>
<evidence type="ECO:0000256" key="6">
    <source>
        <dbReference type="ARBA" id="ARBA00022927"/>
    </source>
</evidence>
<keyword evidence="6" id="KW-0653">Protein transport</keyword>
<feature type="chain" id="PRO_5041539761" evidence="10">
    <location>
        <begin position="35"/>
        <end position="574"/>
    </location>
</feature>
<sequence>MPFKTNSSFAHRKRVFPPVWRTALLLSFAFSAHSAPELNRINDQQIINQQERQKALEDQLAPEQPDVRMELPAGSSVITQFPEEQSCFSIQQVTLSGSDYLTNWLLLQRVADQAKGQCIGGQGINLLMSAIQNRLVDRGYITSRVLAPPQDLNSGELKLQILEGNVSHIRFTPESDSYIQSFNTLPVSEGDLLNLRDIEQGIENLRRVPTAQADINMLPGHEPGETDLAISWKQSRHWRLGASLDDSGTTSTGRYQGGLTLYVDNPLSLNDTFYISGGHDLQWKNDRGSHNYTANYSVPYGYWGLNVTTSAYSYNQKVAGLIENYDYSGDSNNLTFGLSRLLHRDASQKTTLTYDVLMKSTRNYVNDTEVEVQRRNTSAWRLGLQHRHYIYAATLDAGVSYQQGTRWFGAQPAPEEYSGLATALSKITQLSANLDVPFSLFEQKFSFRSQYQRQLPSSTPLTSQDRFSIGGRYTVRGYDGELSLSADRGWFTRNELAWQTPMPSQELYVGLDYGEVGGGGSEYLLGKHLAGAALGLRGHVLNTSYDLFAGIPTSKPDGFKTDPVTLGFNLNWQY</sequence>
<feature type="domain" description="POTRA" evidence="11">
    <location>
        <begin position="88"/>
        <end position="164"/>
    </location>
</feature>
<dbReference type="Gene3D" id="2.40.160.50">
    <property type="entry name" value="membrane protein fhac: a member of the omp85/tpsb transporter family"/>
    <property type="match status" value="1"/>
</dbReference>
<dbReference type="Pfam" id="PF03865">
    <property type="entry name" value="ShlB"/>
    <property type="match status" value="1"/>
</dbReference>
<keyword evidence="8" id="KW-0472">Membrane</keyword>
<keyword evidence="7" id="KW-0406">Ion transport</keyword>
<evidence type="ECO:0000256" key="1">
    <source>
        <dbReference type="ARBA" id="ARBA00004442"/>
    </source>
</evidence>
<proteinExistence type="inferred from homology"/>
<dbReference type="GO" id="GO:0008320">
    <property type="term" value="F:protein transmembrane transporter activity"/>
    <property type="evidence" value="ECO:0007669"/>
    <property type="project" value="TreeGrafter"/>
</dbReference>
<name>A0A2Y9U082_9GAMM</name>
<evidence type="ECO:0000256" key="8">
    <source>
        <dbReference type="ARBA" id="ARBA00023136"/>
    </source>
</evidence>
<protein>
    <submittedName>
        <fullName evidence="13">ShlB/FhaC/HecB family hemolysin secretion/activation protein</fullName>
    </submittedName>
</protein>
<dbReference type="GO" id="GO:0098046">
    <property type="term" value="C:type V protein secretion system complex"/>
    <property type="evidence" value="ECO:0007669"/>
    <property type="project" value="TreeGrafter"/>
</dbReference>
<evidence type="ECO:0000256" key="5">
    <source>
        <dbReference type="ARBA" id="ARBA00022692"/>
    </source>
</evidence>
<keyword evidence="9" id="KW-0998">Cell outer membrane</keyword>
<dbReference type="InterPro" id="IPR034746">
    <property type="entry name" value="POTRA"/>
</dbReference>
<evidence type="ECO:0000256" key="7">
    <source>
        <dbReference type="ARBA" id="ARBA00023065"/>
    </source>
</evidence>
<dbReference type="GO" id="GO:0009279">
    <property type="term" value="C:cell outer membrane"/>
    <property type="evidence" value="ECO:0007669"/>
    <property type="project" value="UniProtKB-SubCell"/>
</dbReference>
<dbReference type="KEGG" id="lpv:HYN51_12955"/>
<dbReference type="InterPro" id="IPR013686">
    <property type="entry name" value="Polypept-transport_assoc_ShlB"/>
</dbReference>
<comment type="similarity">
    <text evidence="2">Belongs to the TPS (TC 1.B.20) family.</text>
</comment>
<evidence type="ECO:0000256" key="10">
    <source>
        <dbReference type="SAM" id="SignalP"/>
    </source>
</evidence>
<evidence type="ECO:0000256" key="3">
    <source>
        <dbReference type="ARBA" id="ARBA00022448"/>
    </source>
</evidence>
<reference evidence="13 14" key="1">
    <citation type="submission" date="2018-04" db="EMBL/GenBank/DDBJ databases">
        <title>Genome sequencing of Limnobaculum sp. HYN0051.</title>
        <authorList>
            <person name="Yi H."/>
            <person name="Baek C."/>
        </authorList>
    </citation>
    <scope>NUCLEOTIDE SEQUENCE [LARGE SCALE GENOMIC DNA]</scope>
    <source>
        <strain evidence="13 14">HYN0051</strain>
    </source>
</reference>
<dbReference type="AlphaFoldDB" id="A0A2Y9U082"/>
<dbReference type="InterPro" id="IPR027282">
    <property type="entry name" value="TPS"/>
</dbReference>
<dbReference type="GO" id="GO:0046819">
    <property type="term" value="P:protein secretion by the type V secretion system"/>
    <property type="evidence" value="ECO:0007669"/>
    <property type="project" value="TreeGrafter"/>
</dbReference>
<accession>A0A2Y9U082</accession>
<dbReference type="Proteomes" id="UP000244908">
    <property type="component" value="Chromosome"/>
</dbReference>
<gene>
    <name evidence="12" type="ORF">HYN51_04085</name>
    <name evidence="13" type="ORF">HYN51_12955</name>
</gene>
<dbReference type="EMBL" id="CP029185">
    <property type="protein sequence ID" value="AWH89377.1"/>
    <property type="molecule type" value="Genomic_DNA"/>
</dbReference>
<dbReference type="PROSITE" id="PS51779">
    <property type="entry name" value="POTRA"/>
    <property type="match status" value="1"/>
</dbReference>
<keyword evidence="10" id="KW-0732">Signal</keyword>
<dbReference type="RefSeq" id="WP_108899894.1">
    <property type="nucleotide sequence ID" value="NZ_CP029185.2"/>
</dbReference>
<dbReference type="InterPro" id="IPR035251">
    <property type="entry name" value="ShlB_POTRA"/>
</dbReference>
<dbReference type="PIRSF" id="PIRSF029745">
    <property type="entry name" value="FhaC"/>
    <property type="match status" value="1"/>
</dbReference>
<dbReference type="InterPro" id="IPR005565">
    <property type="entry name" value="Hemolysn_activator_HlyB_C"/>
</dbReference>
<dbReference type="KEGG" id="lpv:HYN51_04085"/>
<evidence type="ECO:0000256" key="9">
    <source>
        <dbReference type="ARBA" id="ARBA00023237"/>
    </source>
</evidence>
<dbReference type="PANTHER" id="PTHR34597:SF3">
    <property type="entry name" value="OUTER MEMBRANE TRANSPORTER CDIB"/>
    <property type="match status" value="1"/>
</dbReference>
<keyword evidence="3" id="KW-0813">Transport</keyword>
<keyword evidence="5" id="KW-0812">Transmembrane</keyword>
<dbReference type="GO" id="GO:0006811">
    <property type="term" value="P:monoatomic ion transport"/>
    <property type="evidence" value="ECO:0007669"/>
    <property type="project" value="UniProtKB-KW"/>
</dbReference>
<dbReference type="FunFam" id="2.40.160.50:FF:000009">
    <property type="entry name" value="Putative hemolysin activator protein"/>
    <property type="match status" value="1"/>
</dbReference>
<dbReference type="PANTHER" id="PTHR34597">
    <property type="entry name" value="SLR1661 PROTEIN"/>
    <property type="match status" value="1"/>
</dbReference>
<dbReference type="EMBL" id="CP029185">
    <property type="protein sequence ID" value="AWH87812.1"/>
    <property type="molecule type" value="Genomic_DNA"/>
</dbReference>
<keyword evidence="14" id="KW-1185">Reference proteome</keyword>
<dbReference type="Gene3D" id="3.10.20.310">
    <property type="entry name" value="membrane protein fhac"/>
    <property type="match status" value="1"/>
</dbReference>
<evidence type="ECO:0000313" key="12">
    <source>
        <dbReference type="EMBL" id="AWH87812.1"/>
    </source>
</evidence>
<comment type="subcellular location">
    <subcellularLocation>
        <location evidence="1">Cell outer membrane</location>
    </subcellularLocation>
</comment>
<evidence type="ECO:0000256" key="2">
    <source>
        <dbReference type="ARBA" id="ARBA00009055"/>
    </source>
</evidence>